<dbReference type="Proteomes" id="UP000076967">
    <property type="component" value="Unassembled WGS sequence"/>
</dbReference>
<name>A0A168KH82_9BACL</name>
<accession>A0A168KH82</accession>
<reference evidence="1 2" key="1">
    <citation type="submission" date="2016-03" db="EMBL/GenBank/DDBJ databases">
        <title>Draft genome sequence of Paenibacillus glacialis DSM 22343.</title>
        <authorList>
            <person name="Shin S.-K."/>
            <person name="Yi H."/>
        </authorList>
    </citation>
    <scope>NUCLEOTIDE SEQUENCE [LARGE SCALE GENOMIC DNA]</scope>
    <source>
        <strain evidence="1 2">DSM 22343</strain>
    </source>
</reference>
<sequence>MSNIKPFYIDNVKYCVDNGINKLIIFIKNEKSILDVKSYLEENEIEIDLIAVTFPANEKMYKLDEDDELSEFVPEAADGNKIRNILNENNIPLISSALPFEGIVIPGDNFNPYKIIEQTLNMVNSGLPSLVQTLLIATDNGLVMPRERLLVMNSILAIDAFGTNTRLLFHPQEGMKINKIIHE</sequence>
<keyword evidence="2" id="KW-1185">Reference proteome</keyword>
<dbReference type="InterPro" id="IPR036918">
    <property type="entry name" value="Pyrv_Knase_C_sf"/>
</dbReference>
<dbReference type="AlphaFoldDB" id="A0A168KH82"/>
<dbReference type="STRING" id="494026.PGLA_14410"/>
<dbReference type="OrthoDB" id="2991063at2"/>
<protein>
    <submittedName>
        <fullName evidence="1">Uncharacterized protein</fullName>
    </submittedName>
</protein>
<evidence type="ECO:0000313" key="1">
    <source>
        <dbReference type="EMBL" id="OAB42009.1"/>
    </source>
</evidence>
<comment type="caution">
    <text evidence="1">The sequence shown here is derived from an EMBL/GenBank/DDBJ whole genome shotgun (WGS) entry which is preliminary data.</text>
</comment>
<dbReference type="RefSeq" id="WP_068533863.1">
    <property type="nucleotide sequence ID" value="NZ_LVJH01000025.1"/>
</dbReference>
<proteinExistence type="predicted"/>
<evidence type="ECO:0000313" key="2">
    <source>
        <dbReference type="Proteomes" id="UP000076967"/>
    </source>
</evidence>
<dbReference type="Gene3D" id="3.40.1380.20">
    <property type="entry name" value="Pyruvate kinase, C-terminal domain"/>
    <property type="match status" value="1"/>
</dbReference>
<dbReference type="EMBL" id="LVJH01000025">
    <property type="protein sequence ID" value="OAB42009.1"/>
    <property type="molecule type" value="Genomic_DNA"/>
</dbReference>
<gene>
    <name evidence="1" type="ORF">PGLA_14410</name>
</gene>
<organism evidence="1 2">
    <name type="scientific">Paenibacillus glacialis</name>
    <dbReference type="NCBI Taxonomy" id="494026"/>
    <lineage>
        <taxon>Bacteria</taxon>
        <taxon>Bacillati</taxon>
        <taxon>Bacillota</taxon>
        <taxon>Bacilli</taxon>
        <taxon>Bacillales</taxon>
        <taxon>Paenibacillaceae</taxon>
        <taxon>Paenibacillus</taxon>
    </lineage>
</organism>